<name>A0AC61Y9X1_9FLAO</name>
<protein>
    <submittedName>
        <fullName evidence="1">HTH-type transcriptional regulator Xre</fullName>
    </submittedName>
</protein>
<dbReference type="EMBL" id="CABVMM010000009">
    <property type="protein sequence ID" value="VVV01188.1"/>
    <property type="molecule type" value="Genomic_DNA"/>
</dbReference>
<organism evidence="1 2">
    <name type="scientific">Mesonia oceanica</name>
    <dbReference type="NCBI Taxonomy" id="2687242"/>
    <lineage>
        <taxon>Bacteria</taxon>
        <taxon>Pseudomonadati</taxon>
        <taxon>Bacteroidota</taxon>
        <taxon>Flavobacteriia</taxon>
        <taxon>Flavobacteriales</taxon>
        <taxon>Flavobacteriaceae</taxon>
        <taxon>Mesonia</taxon>
    </lineage>
</organism>
<keyword evidence="2" id="KW-1185">Reference proteome</keyword>
<accession>A0AC61Y9X1</accession>
<evidence type="ECO:0000313" key="2">
    <source>
        <dbReference type="Proteomes" id="UP000356253"/>
    </source>
</evidence>
<dbReference type="Proteomes" id="UP000356253">
    <property type="component" value="Unassembled WGS sequence"/>
</dbReference>
<proteinExistence type="predicted"/>
<evidence type="ECO:0000313" key="1">
    <source>
        <dbReference type="EMBL" id="VVV01188.1"/>
    </source>
</evidence>
<gene>
    <name evidence="1" type="primary">xre</name>
    <name evidence="1" type="ORF">FVB9532_02471</name>
</gene>
<reference evidence="1" key="1">
    <citation type="submission" date="2019-09" db="EMBL/GenBank/DDBJ databases">
        <authorList>
            <person name="Rodrigo-Torres L."/>
            <person name="Arahal R. D."/>
            <person name="Lucena T."/>
        </authorList>
    </citation>
    <scope>NUCLEOTIDE SEQUENCE</scope>
    <source>
        <strain evidence="1">ISS653</strain>
    </source>
</reference>
<sequence length="253" mass="29474">MSLFGKNIRKIRNVRNMSQQAFADLFDLKRGTLGAYEEGRSEPKIETILKIANYFSITIDDLLTKELTVNHLLKFKGDLSLKVEERMKESFASIPCITEQNTKDYLLQFEDDQFIAGLPTLQLPINTEKKFRAYTVSNLEMTDHDQGLYPKDVVIGEYVPSSVYKKLNNGNIVLALVKDELILRRLYIAKNKLTLRADHKSVDDLTFDLNEIKELWKVRYVFFKRIPEQNSGKNVEEKLNFLEQEFLKLKNKL</sequence>
<comment type="caution">
    <text evidence="1">The sequence shown here is derived from an EMBL/GenBank/DDBJ whole genome shotgun (WGS) entry which is preliminary data.</text>
</comment>